<proteinExistence type="predicted"/>
<dbReference type="Gene3D" id="1.10.30.10">
    <property type="entry name" value="High mobility group box domain"/>
    <property type="match status" value="1"/>
</dbReference>
<feature type="compositionally biased region" description="Gly residues" evidence="1">
    <location>
        <begin position="75"/>
        <end position="91"/>
    </location>
</feature>
<organism evidence="2 3">
    <name type="scientific">Prototheca wickerhamii</name>
    <dbReference type="NCBI Taxonomy" id="3111"/>
    <lineage>
        <taxon>Eukaryota</taxon>
        <taxon>Viridiplantae</taxon>
        <taxon>Chlorophyta</taxon>
        <taxon>core chlorophytes</taxon>
        <taxon>Trebouxiophyceae</taxon>
        <taxon>Chlorellales</taxon>
        <taxon>Chlorellaceae</taxon>
        <taxon>Prototheca</taxon>
    </lineage>
</organism>
<accession>A0AAD9MKE7</accession>
<evidence type="ECO:0000256" key="1">
    <source>
        <dbReference type="SAM" id="MobiDB-lite"/>
    </source>
</evidence>
<reference evidence="2" key="1">
    <citation type="submission" date="2021-01" db="EMBL/GenBank/DDBJ databases">
        <authorList>
            <person name="Eckstrom K.M.E."/>
        </authorList>
    </citation>
    <scope>NUCLEOTIDE SEQUENCE</scope>
    <source>
        <strain evidence="2">UVCC 0001</strain>
    </source>
</reference>
<feature type="compositionally biased region" description="Low complexity" evidence="1">
    <location>
        <begin position="414"/>
        <end position="472"/>
    </location>
</feature>
<feature type="region of interest" description="Disordered" evidence="1">
    <location>
        <begin position="298"/>
        <end position="356"/>
    </location>
</feature>
<evidence type="ECO:0000313" key="2">
    <source>
        <dbReference type="EMBL" id="KAK2077985.1"/>
    </source>
</evidence>
<feature type="compositionally biased region" description="Low complexity" evidence="1">
    <location>
        <begin position="229"/>
        <end position="258"/>
    </location>
</feature>
<dbReference type="SUPFAM" id="SSF47095">
    <property type="entry name" value="HMG-box"/>
    <property type="match status" value="1"/>
</dbReference>
<feature type="region of interest" description="Disordered" evidence="1">
    <location>
        <begin position="32"/>
        <end position="96"/>
    </location>
</feature>
<dbReference type="CDD" id="cd00084">
    <property type="entry name" value="HMG-box_SF"/>
    <property type="match status" value="1"/>
</dbReference>
<gene>
    <name evidence="2" type="ORF">QBZ16_003853</name>
</gene>
<feature type="compositionally biased region" description="Polar residues" evidence="1">
    <location>
        <begin position="403"/>
        <end position="412"/>
    </location>
</feature>
<dbReference type="InterPro" id="IPR036910">
    <property type="entry name" value="HMG_box_dom_sf"/>
</dbReference>
<dbReference type="EMBL" id="JASFZW010000005">
    <property type="protein sequence ID" value="KAK2077985.1"/>
    <property type="molecule type" value="Genomic_DNA"/>
</dbReference>
<feature type="region of interest" description="Disordered" evidence="1">
    <location>
        <begin position="403"/>
        <end position="479"/>
    </location>
</feature>
<dbReference type="AlphaFoldDB" id="A0AAD9MKE7"/>
<feature type="region of interest" description="Disordered" evidence="1">
    <location>
        <begin position="220"/>
        <end position="282"/>
    </location>
</feature>
<dbReference type="Proteomes" id="UP001255856">
    <property type="component" value="Unassembled WGS sequence"/>
</dbReference>
<name>A0AAD9MKE7_PROWI</name>
<evidence type="ECO:0000313" key="3">
    <source>
        <dbReference type="Proteomes" id="UP001255856"/>
    </source>
</evidence>
<feature type="compositionally biased region" description="Polar residues" evidence="1">
    <location>
        <begin position="35"/>
        <end position="44"/>
    </location>
</feature>
<comment type="caution">
    <text evidence="2">The sequence shown here is derived from an EMBL/GenBank/DDBJ whole genome shotgun (WGS) entry which is preliminary data.</text>
</comment>
<feature type="region of interest" description="Disordered" evidence="1">
    <location>
        <begin position="113"/>
        <end position="179"/>
    </location>
</feature>
<protein>
    <submittedName>
        <fullName evidence="2">Uncharacterized protein</fullName>
    </submittedName>
</protein>
<keyword evidence="3" id="KW-1185">Reference proteome</keyword>
<sequence>MLVGGAEHPRATPQVKTLSQLASVSWRALTDDQRQPYQAATNAAKQAYREYQQAERDRLAAEQMVQKAAGHTEEGGGSPSFGSGGPAGGGVTASSRPSRLSARAAAAAAAAAAAGPVLDTPQLERGGRRAFTSPPTPRIGAPISTAPEQREALSVGPAPAPAPLRLPAAPRPSESGLAITPLLPGTPTSALVAGVTSPTAGSGGTIPIFRGRVLYTDSTPRTETEVSVGSRPFSAGSARGARGATAPSAPATTQTAPRLSLPTSLAPRGGHDEAGTPSTSVGPASALLRYLQTMETPQAAGDGRRAPLGPEDAAAADAAGSVDSAPEIGSERGPAAVDAPPLRPEEPGAAGQSFPPSPLQLLLAAHAHIAAVSAAASAPSPRAGGVTEVGFAPGEALSTLERQLSATGSRATESAVAPGAGVSEAAPGSGASEAAPGSGASAAAPEPGDAGAAPSGGRPGARSESPSPSSHHSPGHGDD</sequence>